<dbReference type="EMBL" id="LSBJ02000003">
    <property type="protein sequence ID" value="OWT43053.1"/>
    <property type="molecule type" value="Genomic_DNA"/>
</dbReference>
<name>A0A219AQL1_METCM</name>
<comment type="caution">
    <text evidence="2">The sequence shown here is derived from an EMBL/GenBank/DDBJ whole genome shotgun (WGS) entry which is preliminary data.</text>
</comment>
<reference evidence="2 3" key="1">
    <citation type="journal article" date="2016" name="PLoS Pathog.">
        <title>Biosynthesis of antibiotic leucinostatins in bio-control fungus Purpureocillium lilacinum and their inhibition on phytophthora revealed by genome mining.</title>
        <authorList>
            <person name="Wang G."/>
            <person name="Liu Z."/>
            <person name="Lin R."/>
            <person name="Li E."/>
            <person name="Mao Z."/>
            <person name="Ling J."/>
            <person name="Yang Y."/>
            <person name="Yin W.B."/>
            <person name="Xie B."/>
        </authorList>
    </citation>
    <scope>NUCLEOTIDE SEQUENCE [LARGE SCALE GENOMIC DNA]</scope>
    <source>
        <strain evidence="2">170</strain>
    </source>
</reference>
<evidence type="ECO:0000313" key="3">
    <source>
        <dbReference type="Proteomes" id="UP000078397"/>
    </source>
</evidence>
<feature type="compositionally biased region" description="Low complexity" evidence="1">
    <location>
        <begin position="59"/>
        <end position="68"/>
    </location>
</feature>
<organism evidence="2 3">
    <name type="scientific">Pochonia chlamydosporia 170</name>
    <dbReference type="NCBI Taxonomy" id="1380566"/>
    <lineage>
        <taxon>Eukaryota</taxon>
        <taxon>Fungi</taxon>
        <taxon>Dikarya</taxon>
        <taxon>Ascomycota</taxon>
        <taxon>Pezizomycotina</taxon>
        <taxon>Sordariomycetes</taxon>
        <taxon>Hypocreomycetidae</taxon>
        <taxon>Hypocreales</taxon>
        <taxon>Clavicipitaceae</taxon>
        <taxon>Pochonia</taxon>
    </lineage>
</organism>
<dbReference type="AlphaFoldDB" id="A0A219AQL1"/>
<keyword evidence="3" id="KW-1185">Reference proteome</keyword>
<dbReference type="RefSeq" id="XP_022285505.1">
    <property type="nucleotide sequence ID" value="XM_022429457.1"/>
</dbReference>
<dbReference type="Proteomes" id="UP000078397">
    <property type="component" value="Unassembled WGS sequence"/>
</dbReference>
<proteinExistence type="predicted"/>
<evidence type="ECO:0000313" key="2">
    <source>
        <dbReference type="EMBL" id="OWT43053.1"/>
    </source>
</evidence>
<feature type="region of interest" description="Disordered" evidence="1">
    <location>
        <begin position="27"/>
        <end position="68"/>
    </location>
</feature>
<dbReference type="GeneID" id="33936691"/>
<gene>
    <name evidence="2" type="ORF">VFPPC_17771</name>
</gene>
<protein>
    <submittedName>
        <fullName evidence="2">Uncharacterized protein</fullName>
    </submittedName>
</protein>
<dbReference type="KEGG" id="pchm:VFPPC_17771"/>
<evidence type="ECO:0000256" key="1">
    <source>
        <dbReference type="SAM" id="MobiDB-lite"/>
    </source>
</evidence>
<accession>A0A219AQL1</accession>
<sequence>MQQPDPQAVHPKSTPMPIFRNHLVTVIANPDQSPASQEMHLSPENTTLPSRDSPPSPRSPQRNSPSISSFLHHVHQHVIITPFLHAVTSPCSTNAPHALCIVPVIYPGKAFHAGLAPELRHQQFTPDLAQRSTQSSGYWTPS</sequence>